<dbReference type="EMBL" id="BARU01007716">
    <property type="protein sequence ID" value="GAH47020.1"/>
    <property type="molecule type" value="Genomic_DNA"/>
</dbReference>
<protein>
    <recommendedName>
        <fullName evidence="2">YkgJ family cysteine cluster protein</fullName>
    </recommendedName>
</protein>
<evidence type="ECO:0000313" key="1">
    <source>
        <dbReference type="EMBL" id="GAH47020.1"/>
    </source>
</evidence>
<reference evidence="1" key="1">
    <citation type="journal article" date="2014" name="Front. Microbiol.">
        <title>High frequency of phylogenetically diverse reductive dehalogenase-homologous genes in deep subseafloor sedimentary metagenomes.</title>
        <authorList>
            <person name="Kawai M."/>
            <person name="Futagami T."/>
            <person name="Toyoda A."/>
            <person name="Takaki Y."/>
            <person name="Nishi S."/>
            <person name="Hori S."/>
            <person name="Arai W."/>
            <person name="Tsubouchi T."/>
            <person name="Morono Y."/>
            <person name="Uchiyama I."/>
            <person name="Ito T."/>
            <person name="Fujiyama A."/>
            <person name="Inagaki F."/>
            <person name="Takami H."/>
        </authorList>
    </citation>
    <scope>NUCLEOTIDE SEQUENCE</scope>
    <source>
        <strain evidence="1">Expedition CK06-06</strain>
    </source>
</reference>
<proteinExistence type="predicted"/>
<evidence type="ECO:0008006" key="2">
    <source>
        <dbReference type="Google" id="ProtNLM"/>
    </source>
</evidence>
<dbReference type="AlphaFoldDB" id="X1GQ96"/>
<name>X1GQ96_9ZZZZ</name>
<organism evidence="1">
    <name type="scientific">marine sediment metagenome</name>
    <dbReference type="NCBI Taxonomy" id="412755"/>
    <lineage>
        <taxon>unclassified sequences</taxon>
        <taxon>metagenomes</taxon>
        <taxon>ecological metagenomes</taxon>
    </lineage>
</organism>
<accession>X1GQ96</accession>
<sequence length="198" mass="22385">MIFKMNEGLSLLSHCLPCEATCCKVSDSIGSPILSEDEASKIEKISKRSTRKVESPTGQEYYTLLEREDGKCYLLTRRNRCRAQKAKPLDCLSYPIKAVYGENSVEFILDPNCPASEHLTEEFIQSAKIVALDSMARFDSKTYNHWLENNVGWVKMGVIEHAFPNGNDLEIFVRREFPLGISSCPIAWNKVRLAFTGP</sequence>
<comment type="caution">
    <text evidence="1">The sequence shown here is derived from an EMBL/GenBank/DDBJ whole genome shotgun (WGS) entry which is preliminary data.</text>
</comment>
<gene>
    <name evidence="1" type="ORF">S03H2_15199</name>
</gene>